<evidence type="ECO:0008006" key="5">
    <source>
        <dbReference type="Google" id="ProtNLM"/>
    </source>
</evidence>
<feature type="transmembrane region" description="Helical" evidence="2">
    <location>
        <begin position="634"/>
        <end position="656"/>
    </location>
</feature>
<dbReference type="PANTHER" id="PTHR35394:SF5">
    <property type="entry name" value="DUF3176 DOMAIN-CONTAINING PROTEIN"/>
    <property type="match status" value="1"/>
</dbReference>
<feature type="transmembrane region" description="Helical" evidence="2">
    <location>
        <begin position="182"/>
        <end position="204"/>
    </location>
</feature>
<name>A0ABR3XQA9_9PEZI</name>
<sequence length="729" mass="79319">MGSEPPSPEELELSPLIHTDPPGSGNLENTEEPSQDSTTPSADDSGQPAAVADGTAMQVPNEMSVAVPSASRPSFPWTFEAGYLVVAIAALTATVAVLAKFHNQEQPHWPYADMLNLSALIAILATLLRSMITLILEALIGQLKWYWYRRAHPVAHLQAFDEASRGAWGSSKFLLQIHAADWPSVSAIFMVLSIGIGTFTQLALRTMPCSMAVRHVVASIPTAHMFFTPEFEFVADRSGNEVFKLLQPTLDVFKKTAIINGLSGLQSLGAVSASCDTSNCSFTTYGNITHSTFGIESMCVDVSPFLTQTDNSTISLGSGDSSNKFIWTNYTFHRGYPSISYLVEGDSGDGAGTRWYPSFSFDSGAWTFHHEEHLIKRSFYGNTFVIPTLSPCLERSVYPLTPDPLPLINTSSCPQLGMTNVSTFPGYFSLAAVQCHLYPSIRHYAGSIVNGQIQERLIGDPVPLDYGTNATGVWKDYMDMNELLYYAFLDPCLIEGTVYTNANISQVPGDRITIRRRDNSEITGPKLCLYGASFGSLYALSDVLDSFAFAQIDNPLGPCKPNSDYTGMNCLSMWWLEPLFNGGNASFDSVSAVMSRMADAITNQLRMNGTDMYGNPSNVTGTAFHTVVCTQFQWGWLLFPASGVLASAVLLFATAWKSSSQQGSAQSSGAGSQVVVPVWKSSLLPLLYYGLEDRARLGGAPLENKEVSELGGQMVARLSFEDDGLRFRD</sequence>
<protein>
    <recommendedName>
        <fullName evidence="5">Carboxylic ester hydrolase</fullName>
    </recommendedName>
</protein>
<feature type="compositionally biased region" description="Polar residues" evidence="1">
    <location>
        <begin position="35"/>
        <end position="44"/>
    </location>
</feature>
<gene>
    <name evidence="3" type="ORF">Daus18300_002258</name>
</gene>
<evidence type="ECO:0000313" key="4">
    <source>
        <dbReference type="Proteomes" id="UP001583177"/>
    </source>
</evidence>
<feature type="transmembrane region" description="Helical" evidence="2">
    <location>
        <begin position="119"/>
        <end position="140"/>
    </location>
</feature>
<keyword evidence="2" id="KW-0812">Transmembrane</keyword>
<feature type="region of interest" description="Disordered" evidence="1">
    <location>
        <begin position="1"/>
        <end position="49"/>
    </location>
</feature>
<keyword evidence="2" id="KW-0472">Membrane</keyword>
<accession>A0ABR3XQA9</accession>
<dbReference type="Proteomes" id="UP001583177">
    <property type="component" value="Unassembled WGS sequence"/>
</dbReference>
<comment type="caution">
    <text evidence="3">The sequence shown here is derived from an EMBL/GenBank/DDBJ whole genome shotgun (WGS) entry which is preliminary data.</text>
</comment>
<evidence type="ECO:0000256" key="1">
    <source>
        <dbReference type="SAM" id="MobiDB-lite"/>
    </source>
</evidence>
<reference evidence="3 4" key="1">
    <citation type="journal article" date="2024" name="IMA Fungus">
        <title>IMA Genome - F19 : A genome assembly and annotation guide to empower mycologists, including annotated draft genome sequences of Ceratocystis pirilliformis, Diaporthe australafricana, Fusarium ophioides, Paecilomyces lecythidis, and Sporothrix stenoceras.</title>
        <authorList>
            <person name="Aylward J."/>
            <person name="Wilson A.M."/>
            <person name="Visagie C.M."/>
            <person name="Spraker J."/>
            <person name="Barnes I."/>
            <person name="Buitendag C."/>
            <person name="Ceriani C."/>
            <person name="Del Mar Angel L."/>
            <person name="du Plessis D."/>
            <person name="Fuchs T."/>
            <person name="Gasser K."/>
            <person name="Kramer D."/>
            <person name="Li W."/>
            <person name="Munsamy K."/>
            <person name="Piso A."/>
            <person name="Price J.L."/>
            <person name="Sonnekus B."/>
            <person name="Thomas C."/>
            <person name="van der Nest A."/>
            <person name="van Dijk A."/>
            <person name="van Heerden A."/>
            <person name="van Vuuren N."/>
            <person name="Yilmaz N."/>
            <person name="Duong T.A."/>
            <person name="van der Merwe N.A."/>
            <person name="Wingfield M.J."/>
            <person name="Wingfield B.D."/>
        </authorList>
    </citation>
    <scope>NUCLEOTIDE SEQUENCE [LARGE SCALE GENOMIC DNA]</scope>
    <source>
        <strain evidence="3 4">CMW 18300</strain>
    </source>
</reference>
<dbReference type="InterPro" id="IPR021514">
    <property type="entry name" value="DUF3176"/>
</dbReference>
<evidence type="ECO:0000313" key="3">
    <source>
        <dbReference type="EMBL" id="KAL1877905.1"/>
    </source>
</evidence>
<evidence type="ECO:0000256" key="2">
    <source>
        <dbReference type="SAM" id="Phobius"/>
    </source>
</evidence>
<keyword evidence="2" id="KW-1133">Transmembrane helix</keyword>
<dbReference type="PANTHER" id="PTHR35394">
    <property type="entry name" value="DUF3176 DOMAIN-CONTAINING PROTEIN"/>
    <property type="match status" value="1"/>
</dbReference>
<proteinExistence type="predicted"/>
<dbReference type="EMBL" id="JAWRVE010000013">
    <property type="protein sequence ID" value="KAL1877905.1"/>
    <property type="molecule type" value="Genomic_DNA"/>
</dbReference>
<dbReference type="Pfam" id="PF11374">
    <property type="entry name" value="DUF3176"/>
    <property type="match status" value="1"/>
</dbReference>
<feature type="transmembrane region" description="Helical" evidence="2">
    <location>
        <begin position="81"/>
        <end position="99"/>
    </location>
</feature>
<organism evidence="3 4">
    <name type="scientific">Diaporthe australafricana</name>
    <dbReference type="NCBI Taxonomy" id="127596"/>
    <lineage>
        <taxon>Eukaryota</taxon>
        <taxon>Fungi</taxon>
        <taxon>Dikarya</taxon>
        <taxon>Ascomycota</taxon>
        <taxon>Pezizomycotina</taxon>
        <taxon>Sordariomycetes</taxon>
        <taxon>Sordariomycetidae</taxon>
        <taxon>Diaporthales</taxon>
        <taxon>Diaporthaceae</taxon>
        <taxon>Diaporthe</taxon>
    </lineage>
</organism>
<keyword evidence="4" id="KW-1185">Reference proteome</keyword>